<dbReference type="Gene3D" id="1.10.443.10">
    <property type="entry name" value="Intergrase catalytic core"/>
    <property type="match status" value="1"/>
</dbReference>
<accession>A0ABX0H703</accession>
<organism evidence="8 9">
    <name type="scientific">Cyclobacterium plantarum</name>
    <dbReference type="NCBI Taxonomy" id="2716263"/>
    <lineage>
        <taxon>Bacteria</taxon>
        <taxon>Pseudomonadati</taxon>
        <taxon>Bacteroidota</taxon>
        <taxon>Cytophagia</taxon>
        <taxon>Cytophagales</taxon>
        <taxon>Cyclobacteriaceae</taxon>
        <taxon>Cyclobacterium</taxon>
    </lineage>
</organism>
<dbReference type="Gene3D" id="1.10.150.130">
    <property type="match status" value="1"/>
</dbReference>
<evidence type="ECO:0000256" key="4">
    <source>
        <dbReference type="ARBA" id="ARBA00023172"/>
    </source>
</evidence>
<dbReference type="Proteomes" id="UP000649799">
    <property type="component" value="Unassembled WGS sequence"/>
</dbReference>
<dbReference type="PANTHER" id="PTHR30349:SF41">
    <property type="entry name" value="INTEGRASE_RECOMBINASE PROTEIN MJ0367-RELATED"/>
    <property type="match status" value="1"/>
</dbReference>
<keyword evidence="2" id="KW-0229">DNA integration</keyword>
<dbReference type="InterPro" id="IPR010998">
    <property type="entry name" value="Integrase_recombinase_N"/>
</dbReference>
<reference evidence="8 9" key="1">
    <citation type="submission" date="2020-03" db="EMBL/GenBank/DDBJ databases">
        <title>Cyclobacterium plantarum sp. nov., a marine bacterium isolated from a coastal-marine wetland.</title>
        <authorList>
            <person name="Sanchez-Porro C."/>
            <person name="Ventosa A."/>
            <person name="Amoozegar M."/>
        </authorList>
    </citation>
    <scope>NUCLEOTIDE SEQUENCE [LARGE SCALE GENOMIC DNA]</scope>
    <source>
        <strain evidence="8 9">GBPx2</strain>
    </source>
</reference>
<feature type="domain" description="Tyr recombinase" evidence="6">
    <location>
        <begin position="190"/>
        <end position="363"/>
    </location>
</feature>
<dbReference type="RefSeq" id="WP_166147355.1">
    <property type="nucleotide sequence ID" value="NZ_JAANYN010000005.1"/>
</dbReference>
<evidence type="ECO:0000259" key="7">
    <source>
        <dbReference type="PROSITE" id="PS51900"/>
    </source>
</evidence>
<proteinExistence type="inferred from homology"/>
<name>A0ABX0H703_9BACT</name>
<dbReference type="Pfam" id="PF13495">
    <property type="entry name" value="Phage_int_SAM_4"/>
    <property type="match status" value="1"/>
</dbReference>
<dbReference type="NCBIfam" id="NF040815">
    <property type="entry name" value="recomb_XerA_Arch"/>
    <property type="match status" value="1"/>
</dbReference>
<dbReference type="EMBL" id="JAANYN010000005">
    <property type="protein sequence ID" value="NHE57636.1"/>
    <property type="molecule type" value="Genomic_DNA"/>
</dbReference>
<keyword evidence="9" id="KW-1185">Reference proteome</keyword>
<dbReference type="InterPro" id="IPR044068">
    <property type="entry name" value="CB"/>
</dbReference>
<dbReference type="PANTHER" id="PTHR30349">
    <property type="entry name" value="PHAGE INTEGRASE-RELATED"/>
    <property type="match status" value="1"/>
</dbReference>
<evidence type="ECO:0000256" key="3">
    <source>
        <dbReference type="ARBA" id="ARBA00023125"/>
    </source>
</evidence>
<dbReference type="InterPro" id="IPR050090">
    <property type="entry name" value="Tyrosine_recombinase_XerCD"/>
</dbReference>
<evidence type="ECO:0000259" key="6">
    <source>
        <dbReference type="PROSITE" id="PS51898"/>
    </source>
</evidence>
<protein>
    <submittedName>
        <fullName evidence="8">Tyrosine-type recombinase/integrase</fullName>
    </submittedName>
</protein>
<evidence type="ECO:0000256" key="5">
    <source>
        <dbReference type="PROSITE-ProRule" id="PRU01248"/>
    </source>
</evidence>
<dbReference type="InterPro" id="IPR004107">
    <property type="entry name" value="Integrase_SAM-like_N"/>
</dbReference>
<keyword evidence="4" id="KW-0233">DNA recombination</keyword>
<keyword evidence="3 5" id="KW-0238">DNA-binding</keyword>
<evidence type="ECO:0000313" key="8">
    <source>
        <dbReference type="EMBL" id="NHE57636.1"/>
    </source>
</evidence>
<evidence type="ECO:0000313" key="9">
    <source>
        <dbReference type="Proteomes" id="UP000649799"/>
    </source>
</evidence>
<dbReference type="InterPro" id="IPR013762">
    <property type="entry name" value="Integrase-like_cat_sf"/>
</dbReference>
<comment type="similarity">
    <text evidence="1">Belongs to the 'phage' integrase family.</text>
</comment>
<dbReference type="Pfam" id="PF00589">
    <property type="entry name" value="Phage_integrase"/>
    <property type="match status" value="1"/>
</dbReference>
<gene>
    <name evidence="8" type="ORF">G9Q97_12525</name>
</gene>
<dbReference type="SUPFAM" id="SSF56349">
    <property type="entry name" value="DNA breaking-rejoining enzymes"/>
    <property type="match status" value="1"/>
</dbReference>
<evidence type="ECO:0000256" key="1">
    <source>
        <dbReference type="ARBA" id="ARBA00008857"/>
    </source>
</evidence>
<dbReference type="PROSITE" id="PS51898">
    <property type="entry name" value="TYR_RECOMBINASE"/>
    <property type="match status" value="1"/>
</dbReference>
<feature type="domain" description="Core-binding (CB)" evidence="7">
    <location>
        <begin position="90"/>
        <end position="173"/>
    </location>
</feature>
<evidence type="ECO:0000256" key="2">
    <source>
        <dbReference type="ARBA" id="ARBA00022908"/>
    </source>
</evidence>
<dbReference type="InterPro" id="IPR011010">
    <property type="entry name" value="DNA_brk_join_enz"/>
</dbReference>
<dbReference type="InterPro" id="IPR002104">
    <property type="entry name" value="Integrase_catalytic"/>
</dbReference>
<sequence length="368" mass="43418">MKTIVLKNAVFEGLPVICLEFPYDFALKELVKTYPECQWSRKHKAWWVPYRDEQLDELVQFFRGKVWLDYSQLKKIDIAREFPNTIKLDVKTETEIQIFIEWMRNKRYAESTIKTYSGALILFFSFLDNKEISEIENEDLAYFTTHYIIRKGFSASYQSQFINAVKLYFSIRQHKKLNLEIIDRPKKPKLLPNVLAKEEIKRILRAHKNLKHRTMLSLIYACGLRRSELLNLKITDVDSNRGLLIVRQSKGKKDRVVPLSAKTVDLLREYYKFEQPMVYLFEGKKSGSRYSEGSLQKVLKSAIAKIGIKKPVTLHWLRHSYATHLLENGTDLRYIQEILGHRSSRTTEIYTHVTDNSIRRIKSPFDDL</sequence>
<dbReference type="PROSITE" id="PS51900">
    <property type="entry name" value="CB"/>
    <property type="match status" value="1"/>
</dbReference>
<comment type="caution">
    <text evidence="8">The sequence shown here is derived from an EMBL/GenBank/DDBJ whole genome shotgun (WGS) entry which is preliminary data.</text>
</comment>